<protein>
    <submittedName>
        <fullName evidence="1">Uncharacterized protein</fullName>
    </submittedName>
</protein>
<name>A0A4U5MRK1_STECR</name>
<evidence type="ECO:0000313" key="2">
    <source>
        <dbReference type="Proteomes" id="UP000298663"/>
    </source>
</evidence>
<reference evidence="1 2" key="2">
    <citation type="journal article" date="2019" name="G3 (Bethesda)">
        <title>Hybrid Assembly of the Genome of the Entomopathogenic Nematode Steinernema carpocapsae Identifies the X-Chromosome.</title>
        <authorList>
            <person name="Serra L."/>
            <person name="Macchietto M."/>
            <person name="Macias-Munoz A."/>
            <person name="McGill C.J."/>
            <person name="Rodriguez I.M."/>
            <person name="Rodriguez B."/>
            <person name="Murad R."/>
            <person name="Mortazavi A."/>
        </authorList>
    </citation>
    <scope>NUCLEOTIDE SEQUENCE [LARGE SCALE GENOMIC DNA]</scope>
    <source>
        <strain evidence="1 2">ALL</strain>
    </source>
</reference>
<reference evidence="1 2" key="1">
    <citation type="journal article" date="2015" name="Genome Biol.">
        <title>Comparative genomics of Steinernema reveals deeply conserved gene regulatory networks.</title>
        <authorList>
            <person name="Dillman A.R."/>
            <person name="Macchietto M."/>
            <person name="Porter C.F."/>
            <person name="Rogers A."/>
            <person name="Williams B."/>
            <person name="Antoshechkin I."/>
            <person name="Lee M.M."/>
            <person name="Goodwin Z."/>
            <person name="Lu X."/>
            <person name="Lewis E.E."/>
            <person name="Goodrich-Blair H."/>
            <person name="Stock S.P."/>
            <person name="Adams B.J."/>
            <person name="Sternberg P.W."/>
            <person name="Mortazavi A."/>
        </authorList>
    </citation>
    <scope>NUCLEOTIDE SEQUENCE [LARGE SCALE GENOMIC DNA]</scope>
    <source>
        <strain evidence="1 2">ALL</strain>
    </source>
</reference>
<gene>
    <name evidence="1" type="ORF">L596_019622</name>
</gene>
<organism evidence="1 2">
    <name type="scientific">Steinernema carpocapsae</name>
    <name type="common">Entomopathogenic nematode</name>
    <dbReference type="NCBI Taxonomy" id="34508"/>
    <lineage>
        <taxon>Eukaryota</taxon>
        <taxon>Metazoa</taxon>
        <taxon>Ecdysozoa</taxon>
        <taxon>Nematoda</taxon>
        <taxon>Chromadorea</taxon>
        <taxon>Rhabditida</taxon>
        <taxon>Tylenchina</taxon>
        <taxon>Panagrolaimomorpha</taxon>
        <taxon>Strongyloidoidea</taxon>
        <taxon>Steinernematidae</taxon>
        <taxon>Steinernema</taxon>
    </lineage>
</organism>
<dbReference type="AlphaFoldDB" id="A0A4U5MRK1"/>
<dbReference type="Proteomes" id="UP000298663">
    <property type="component" value="Unassembled WGS sequence"/>
</dbReference>
<sequence length="68" mass="7634">MLAPQTNWLQTPSFKDLHKLLMNALCSRLDEQTLKFGANFRFLGFARGEKTRDGTLGWFLGGEAKSGD</sequence>
<dbReference type="EMBL" id="AZBU02000006">
    <property type="protein sequence ID" value="TKR72112.1"/>
    <property type="molecule type" value="Genomic_DNA"/>
</dbReference>
<proteinExistence type="predicted"/>
<keyword evidence="2" id="KW-1185">Reference proteome</keyword>
<accession>A0A4U5MRK1</accession>
<comment type="caution">
    <text evidence="1">The sequence shown here is derived from an EMBL/GenBank/DDBJ whole genome shotgun (WGS) entry which is preliminary data.</text>
</comment>
<evidence type="ECO:0000313" key="1">
    <source>
        <dbReference type="EMBL" id="TKR72112.1"/>
    </source>
</evidence>